<feature type="compositionally biased region" description="Pro residues" evidence="1">
    <location>
        <begin position="377"/>
        <end position="386"/>
    </location>
</feature>
<dbReference type="InterPro" id="IPR006553">
    <property type="entry name" value="Leu-rich_rpt_Cys-con_subtyp"/>
</dbReference>
<proteinExistence type="predicted"/>
<dbReference type="AlphaFoldDB" id="A0AAE1NL90"/>
<accession>A0AAE1NL90</accession>
<evidence type="ECO:0000256" key="1">
    <source>
        <dbReference type="SAM" id="MobiDB-lite"/>
    </source>
</evidence>
<dbReference type="Proteomes" id="UP001292094">
    <property type="component" value="Unassembled WGS sequence"/>
</dbReference>
<reference evidence="2" key="1">
    <citation type="submission" date="2023-11" db="EMBL/GenBank/DDBJ databases">
        <title>Genome assemblies of two species of porcelain crab, Petrolisthes cinctipes and Petrolisthes manimaculis (Anomura: Porcellanidae).</title>
        <authorList>
            <person name="Angst P."/>
        </authorList>
    </citation>
    <scope>NUCLEOTIDE SEQUENCE</scope>
    <source>
        <strain evidence="2">PB745_02</strain>
        <tissue evidence="2">Gill</tissue>
    </source>
</reference>
<dbReference type="SUPFAM" id="SSF52047">
    <property type="entry name" value="RNI-like"/>
    <property type="match status" value="1"/>
</dbReference>
<comment type="caution">
    <text evidence="2">The sequence shown here is derived from an EMBL/GenBank/DDBJ whole genome shotgun (WGS) entry which is preliminary data.</text>
</comment>
<gene>
    <name evidence="3" type="ORF">Pmani_031092</name>
    <name evidence="2" type="ORF">Pmani_036322</name>
</gene>
<evidence type="ECO:0000313" key="3">
    <source>
        <dbReference type="EMBL" id="KAK4296414.1"/>
    </source>
</evidence>
<evidence type="ECO:0000313" key="2">
    <source>
        <dbReference type="EMBL" id="KAK4290806.1"/>
    </source>
</evidence>
<keyword evidence="4" id="KW-1185">Reference proteome</keyword>
<dbReference type="SMART" id="SM00367">
    <property type="entry name" value="LRR_CC"/>
    <property type="match status" value="2"/>
</dbReference>
<dbReference type="EMBL" id="JAWZYT010003860">
    <property type="protein sequence ID" value="KAK4296414.1"/>
    <property type="molecule type" value="Genomic_DNA"/>
</dbReference>
<feature type="compositionally biased region" description="Low complexity" evidence="1">
    <location>
        <begin position="387"/>
        <end position="406"/>
    </location>
</feature>
<feature type="region of interest" description="Disordered" evidence="1">
    <location>
        <begin position="377"/>
        <end position="418"/>
    </location>
</feature>
<evidence type="ECO:0000313" key="4">
    <source>
        <dbReference type="Proteomes" id="UP001292094"/>
    </source>
</evidence>
<dbReference type="PANTHER" id="PTHR13318:SF190">
    <property type="entry name" value="PARTNER OF PAIRED, ISOFORM B"/>
    <property type="match status" value="1"/>
</dbReference>
<dbReference type="Gene3D" id="3.80.10.10">
    <property type="entry name" value="Ribonuclease Inhibitor"/>
    <property type="match status" value="3"/>
</dbReference>
<feature type="region of interest" description="Disordered" evidence="1">
    <location>
        <begin position="183"/>
        <end position="208"/>
    </location>
</feature>
<sequence>MVGVRLPERLQNSALAAWLWTLDAAARRGEGVRAPLLAPPALLVAGLGWDGAGLREAVMARLAVASVAAGVPHLDVILEHPALVEAVLEAMLAADLTCLTCLALRLGPRTPPGPHLAPALQAMTSLTSLTLTPCATDQHLASLARAAPPLTILNLTYCPSVTDVGVLALLGRPHHYHPLRDAIQGEDANDHKETNDGTLGSGDDKSDTEGVGATLNQINVWGSAVTTRGCLALLAGCPALTALTCQWAGEALEVLSRAGRHKPLALTQLLLAETHLPHLNLLMTLCPKLTTLVVRWPNGPISMMEVLLGAPTLTTLTLLQYFPEPGPQLPFKPRPTLTHLHLSVLEHRTVDLNALAQAFPALTHLILEGITPTLPIPPHDAPPPLLPSLSTYSSSSSSSSSSSPSSSPSPPITPTSPCILWPNPPAAPTLQSLRLATPPSTAHVLAPRVVVWAALWARDASTLDLATCPALADIHLAQALAEGGLAQIEDLRLTGAARVSDAGLNTLIDSCPYLRRLALKMLPKKRLAQLETLKVDLRTRNLDLELITYGWKF</sequence>
<protein>
    <submittedName>
        <fullName evidence="2">Uncharacterized protein</fullName>
    </submittedName>
</protein>
<dbReference type="InterPro" id="IPR032675">
    <property type="entry name" value="LRR_dom_sf"/>
</dbReference>
<dbReference type="EMBL" id="JAWZYT010005357">
    <property type="protein sequence ID" value="KAK4290806.1"/>
    <property type="molecule type" value="Genomic_DNA"/>
</dbReference>
<dbReference type="GO" id="GO:0031146">
    <property type="term" value="P:SCF-dependent proteasomal ubiquitin-dependent protein catabolic process"/>
    <property type="evidence" value="ECO:0007669"/>
    <property type="project" value="TreeGrafter"/>
</dbReference>
<name>A0AAE1NL90_9EUCA</name>
<dbReference type="PANTHER" id="PTHR13318">
    <property type="entry name" value="PARTNER OF PAIRED, ISOFORM B-RELATED"/>
    <property type="match status" value="1"/>
</dbReference>
<dbReference type="GO" id="GO:0019005">
    <property type="term" value="C:SCF ubiquitin ligase complex"/>
    <property type="evidence" value="ECO:0007669"/>
    <property type="project" value="TreeGrafter"/>
</dbReference>
<organism evidence="2 4">
    <name type="scientific">Petrolisthes manimaculis</name>
    <dbReference type="NCBI Taxonomy" id="1843537"/>
    <lineage>
        <taxon>Eukaryota</taxon>
        <taxon>Metazoa</taxon>
        <taxon>Ecdysozoa</taxon>
        <taxon>Arthropoda</taxon>
        <taxon>Crustacea</taxon>
        <taxon>Multicrustacea</taxon>
        <taxon>Malacostraca</taxon>
        <taxon>Eumalacostraca</taxon>
        <taxon>Eucarida</taxon>
        <taxon>Decapoda</taxon>
        <taxon>Pleocyemata</taxon>
        <taxon>Anomura</taxon>
        <taxon>Galatheoidea</taxon>
        <taxon>Porcellanidae</taxon>
        <taxon>Petrolisthes</taxon>
    </lineage>
</organism>